<organism evidence="6 7">
    <name type="scientific">Candidatus Woesebacteria bacterium GWA1_42_12</name>
    <dbReference type="NCBI Taxonomy" id="1802472"/>
    <lineage>
        <taxon>Bacteria</taxon>
        <taxon>Candidatus Woeseibacteriota</taxon>
    </lineage>
</organism>
<sequence>MAIGVVKLTLGALSTNCFLVYDKSGRQGIIVDPSDSGEFITKELTEKEIIPIAIVATHGHFDHILAGTHLALTLKIPFEMNKKDEFLLDKMQDSSFRFTGNAEDIPPKIGRSLKNGDKIVLGQSSLAVLETPGHTPGSIILYSKKDNLCFSGDLVFSDGSIGRYDFSYSEKDKLLKSVDKILKLPARTKLFCGHGEDTSVSLLRVLLKNRKFV</sequence>
<dbReference type="PANTHER" id="PTHR46233">
    <property type="entry name" value="HYDROXYACYLGLUTATHIONE HYDROLASE GLOC"/>
    <property type="match status" value="1"/>
</dbReference>
<evidence type="ECO:0000313" key="6">
    <source>
        <dbReference type="EMBL" id="OGM04884.1"/>
    </source>
</evidence>
<evidence type="ECO:0000256" key="3">
    <source>
        <dbReference type="ARBA" id="ARBA00022801"/>
    </source>
</evidence>
<keyword evidence="3" id="KW-0378">Hydrolase</keyword>
<reference evidence="6 7" key="1">
    <citation type="journal article" date="2016" name="Nat. Commun.">
        <title>Thousands of microbial genomes shed light on interconnected biogeochemical processes in an aquifer system.</title>
        <authorList>
            <person name="Anantharaman K."/>
            <person name="Brown C.T."/>
            <person name="Hug L.A."/>
            <person name="Sharon I."/>
            <person name="Castelle C.J."/>
            <person name="Probst A.J."/>
            <person name="Thomas B.C."/>
            <person name="Singh A."/>
            <person name="Wilkins M.J."/>
            <person name="Karaoz U."/>
            <person name="Brodie E.L."/>
            <person name="Williams K.H."/>
            <person name="Hubbard S.S."/>
            <person name="Banfield J.F."/>
        </authorList>
    </citation>
    <scope>NUCLEOTIDE SEQUENCE [LARGE SCALE GENOMIC DNA]</scope>
</reference>
<dbReference type="PANTHER" id="PTHR46233:SF3">
    <property type="entry name" value="HYDROXYACYLGLUTATHIONE HYDROLASE GLOC"/>
    <property type="match status" value="1"/>
</dbReference>
<dbReference type="InterPro" id="IPR051453">
    <property type="entry name" value="MBL_Glyoxalase_II"/>
</dbReference>
<evidence type="ECO:0000256" key="1">
    <source>
        <dbReference type="ARBA" id="ARBA00001947"/>
    </source>
</evidence>
<dbReference type="GO" id="GO:0046872">
    <property type="term" value="F:metal ion binding"/>
    <property type="evidence" value="ECO:0007669"/>
    <property type="project" value="UniProtKB-KW"/>
</dbReference>
<dbReference type="InterPro" id="IPR001279">
    <property type="entry name" value="Metallo-B-lactamas"/>
</dbReference>
<keyword evidence="2" id="KW-0479">Metal-binding</keyword>
<dbReference type="Proteomes" id="UP000177091">
    <property type="component" value="Unassembled WGS sequence"/>
</dbReference>
<dbReference type="Pfam" id="PF00753">
    <property type="entry name" value="Lactamase_B"/>
    <property type="match status" value="1"/>
</dbReference>
<comment type="caution">
    <text evidence="6">The sequence shown here is derived from an EMBL/GenBank/DDBJ whole genome shotgun (WGS) entry which is preliminary data.</text>
</comment>
<accession>A0A1F7WPV2</accession>
<evidence type="ECO:0000313" key="7">
    <source>
        <dbReference type="Proteomes" id="UP000177091"/>
    </source>
</evidence>
<protein>
    <recommendedName>
        <fullName evidence="5">Metallo-beta-lactamase domain-containing protein</fullName>
    </recommendedName>
</protein>
<evidence type="ECO:0000256" key="4">
    <source>
        <dbReference type="ARBA" id="ARBA00022833"/>
    </source>
</evidence>
<comment type="cofactor">
    <cofactor evidence="1">
        <name>Zn(2+)</name>
        <dbReference type="ChEBI" id="CHEBI:29105"/>
    </cofactor>
</comment>
<dbReference type="SMART" id="SM00849">
    <property type="entry name" value="Lactamase_B"/>
    <property type="match status" value="1"/>
</dbReference>
<keyword evidence="4" id="KW-0862">Zinc</keyword>
<dbReference type="InterPro" id="IPR036866">
    <property type="entry name" value="RibonucZ/Hydroxyglut_hydro"/>
</dbReference>
<dbReference type="AlphaFoldDB" id="A0A1F7WPV2"/>
<feature type="domain" description="Metallo-beta-lactamase" evidence="5">
    <location>
        <begin position="14"/>
        <end position="194"/>
    </location>
</feature>
<gene>
    <name evidence="6" type="ORF">A2112_01470</name>
</gene>
<evidence type="ECO:0000256" key="2">
    <source>
        <dbReference type="ARBA" id="ARBA00022723"/>
    </source>
</evidence>
<dbReference type="Gene3D" id="3.60.15.10">
    <property type="entry name" value="Ribonuclease Z/Hydroxyacylglutathione hydrolase-like"/>
    <property type="match status" value="1"/>
</dbReference>
<dbReference type="CDD" id="cd06262">
    <property type="entry name" value="metallo-hydrolase-like_MBL-fold"/>
    <property type="match status" value="1"/>
</dbReference>
<dbReference type="EMBL" id="MGFK01000003">
    <property type="protein sequence ID" value="OGM04884.1"/>
    <property type="molecule type" value="Genomic_DNA"/>
</dbReference>
<proteinExistence type="predicted"/>
<dbReference type="SUPFAM" id="SSF56281">
    <property type="entry name" value="Metallo-hydrolase/oxidoreductase"/>
    <property type="match status" value="1"/>
</dbReference>
<dbReference type="GO" id="GO:0016787">
    <property type="term" value="F:hydrolase activity"/>
    <property type="evidence" value="ECO:0007669"/>
    <property type="project" value="UniProtKB-KW"/>
</dbReference>
<name>A0A1F7WPV2_9BACT</name>
<evidence type="ECO:0000259" key="5">
    <source>
        <dbReference type="SMART" id="SM00849"/>
    </source>
</evidence>